<organism evidence="2 3">
    <name type="scientific">Anaeroselena agilis</name>
    <dbReference type="NCBI Taxonomy" id="3063788"/>
    <lineage>
        <taxon>Bacteria</taxon>
        <taxon>Bacillati</taxon>
        <taxon>Bacillota</taxon>
        <taxon>Negativicutes</taxon>
        <taxon>Acetonemataceae</taxon>
        <taxon>Anaeroselena</taxon>
    </lineage>
</organism>
<dbReference type="EMBL" id="JAUOZS010000001">
    <property type="protein sequence ID" value="MDT8900844.1"/>
    <property type="molecule type" value="Genomic_DNA"/>
</dbReference>
<evidence type="ECO:0000313" key="2">
    <source>
        <dbReference type="EMBL" id="MDT8900844.1"/>
    </source>
</evidence>
<feature type="compositionally biased region" description="Gly residues" evidence="1">
    <location>
        <begin position="620"/>
        <end position="633"/>
    </location>
</feature>
<protein>
    <recommendedName>
        <fullName evidence="4">Portal protein</fullName>
    </recommendedName>
</protein>
<dbReference type="InterPro" id="IPR056909">
    <property type="entry name" value="SU10_portal"/>
</dbReference>
<evidence type="ECO:0008006" key="4">
    <source>
        <dbReference type="Google" id="ProtNLM"/>
    </source>
</evidence>
<accession>A0ABU3NVJ2</accession>
<feature type="compositionally biased region" description="Low complexity" evidence="1">
    <location>
        <begin position="579"/>
        <end position="595"/>
    </location>
</feature>
<comment type="caution">
    <text evidence="2">The sequence shown here is derived from an EMBL/GenBank/DDBJ whole genome shotgun (WGS) entry which is preliminary data.</text>
</comment>
<gene>
    <name evidence="2" type="ORF">Q4T40_06280</name>
</gene>
<feature type="region of interest" description="Disordered" evidence="1">
    <location>
        <begin position="573"/>
        <end position="640"/>
    </location>
</feature>
<name>A0ABU3NVJ2_9FIRM</name>
<reference evidence="2 3" key="1">
    <citation type="submission" date="2023-07" db="EMBL/GenBank/DDBJ databases">
        <title>The novel representative of Negativicutes class, Anaeroselena agilis gen. nov. sp. nov.</title>
        <authorList>
            <person name="Prokofeva M.I."/>
            <person name="Elcheninov A.G."/>
            <person name="Klyukina A."/>
            <person name="Kublanov I.V."/>
            <person name="Frolov E.N."/>
            <person name="Podosokorskaya O.A."/>
        </authorList>
    </citation>
    <scope>NUCLEOTIDE SEQUENCE [LARGE SCALE GENOMIC DNA]</scope>
    <source>
        <strain evidence="2 3">4137-cl</strain>
    </source>
</reference>
<dbReference type="Pfam" id="PF23899">
    <property type="entry name" value="SU10_portal"/>
    <property type="match status" value="1"/>
</dbReference>
<dbReference type="Proteomes" id="UP001254848">
    <property type="component" value="Unassembled WGS sequence"/>
</dbReference>
<proteinExistence type="predicted"/>
<feature type="compositionally biased region" description="Gly residues" evidence="1">
    <location>
        <begin position="596"/>
        <end position="607"/>
    </location>
</feature>
<sequence length="653" mass="72796">METRDEDLLTKIKADIEAANRYYDSDVEPLLIERNKIYHGDKDYYRMKYPDLSEVSDLVTTDLADIIEWSMPSLMKAYFSGASIVSMRGVTAEDEQPAKVMEALINYQLTKLNKFFVVCYDWIKAALMENAAAIKCSWVRETKRDRRYVEILSAEETAALEESGRAEVVSKAKVPGTDDLYKVDFWAVKLTRNAPKVENVPAAELRFSPDATDLDNCHFVAHRKVVTVDYLRKMEKEGLYKNVDEVVENLGNVRYTESERLNNPEIDLYAREEDQTARKRVELYECYIKYDADDDQMLEDWIVTVANEVIIRKEPNTYGRHPFFVLSPVRDPGRIWPKKGIGQFVSEIQSLKTAFLRQIINNTALNNDLPAFVDENRVNILDVVERRKTIRVTGSPRDAISFPPLQPMAPWTMQFLEYLEGAKEQATGVTRYNQGLDANSLNKTATGISIIHESSNQRLELVARILLETGLTPFFRFLITLNQRFIDQPQVIRLANEALTVRGDDVQGNFDLEINAALGVGSKTTEMQNMQMLLGMYPQLAQAGIVQPVNVFNAVRKLLEIMGYKNAGEFISSPPPQAPGAGLPGLPSGPRAGAQGMPGPGQAGPGMPGAVQPGTPGLPPGLGGTGEPAGGPGNQPADAEFWQRVLQGVRQGG</sequence>
<evidence type="ECO:0000256" key="1">
    <source>
        <dbReference type="SAM" id="MobiDB-lite"/>
    </source>
</evidence>
<keyword evidence="3" id="KW-1185">Reference proteome</keyword>
<evidence type="ECO:0000313" key="3">
    <source>
        <dbReference type="Proteomes" id="UP001254848"/>
    </source>
</evidence>
<dbReference type="RefSeq" id="WP_413779377.1">
    <property type="nucleotide sequence ID" value="NZ_JAUOZS010000001.1"/>
</dbReference>